<dbReference type="SUPFAM" id="SSF81606">
    <property type="entry name" value="PP2C-like"/>
    <property type="match status" value="2"/>
</dbReference>
<feature type="compositionally biased region" description="Acidic residues" evidence="10">
    <location>
        <begin position="305"/>
        <end position="377"/>
    </location>
</feature>
<comment type="similarity">
    <text evidence="2 9">Belongs to the PP2C family.</text>
</comment>
<dbReference type="EMBL" id="CAJOBQ010000011">
    <property type="protein sequence ID" value="CAF4208764.1"/>
    <property type="molecule type" value="Genomic_DNA"/>
</dbReference>
<evidence type="ECO:0000313" key="12">
    <source>
        <dbReference type="EMBL" id="CAF2999567.1"/>
    </source>
</evidence>
<gene>
    <name evidence="16" type="ORF">FME351_LOCUS24520</name>
    <name evidence="14" type="ORF">GRG538_LOCUS1091</name>
    <name evidence="17" type="ORF">HFQ381_LOCUS192</name>
    <name evidence="15" type="ORF">KIK155_LOCUS17330</name>
    <name evidence="13" type="ORF">LUA448_LOCUS5075</name>
    <name evidence="12" type="ORF">TIS948_LOCUS1389</name>
    <name evidence="19" type="ORF">TOA249_LOCUS9695</name>
    <name evidence="18" type="ORF">TSG867_LOCUS565</name>
</gene>
<dbReference type="InterPro" id="IPR036457">
    <property type="entry name" value="PPM-type-like_dom_sf"/>
</dbReference>
<evidence type="ECO:0000313" key="19">
    <source>
        <dbReference type="EMBL" id="CAF4587420.1"/>
    </source>
</evidence>
<dbReference type="PANTHER" id="PTHR13832:SF803">
    <property type="entry name" value="PROTEIN PHOSPHATASE 1G"/>
    <property type="match status" value="1"/>
</dbReference>
<dbReference type="Proteomes" id="UP000663825">
    <property type="component" value="Unassembled WGS sequence"/>
</dbReference>
<evidence type="ECO:0000256" key="6">
    <source>
        <dbReference type="ARBA" id="ARBA00022842"/>
    </source>
</evidence>
<dbReference type="Proteomes" id="UP000663869">
    <property type="component" value="Unassembled WGS sequence"/>
</dbReference>
<dbReference type="InterPro" id="IPR001932">
    <property type="entry name" value="PPM-type_phosphatase-like_dom"/>
</dbReference>
<evidence type="ECO:0000259" key="11">
    <source>
        <dbReference type="PROSITE" id="PS51746"/>
    </source>
</evidence>
<evidence type="ECO:0000256" key="3">
    <source>
        <dbReference type="ARBA" id="ARBA00013081"/>
    </source>
</evidence>
<feature type="compositionally biased region" description="Polar residues" evidence="10">
    <location>
        <begin position="281"/>
        <end position="295"/>
    </location>
</feature>
<dbReference type="CDD" id="cd00143">
    <property type="entry name" value="PP2Cc"/>
    <property type="match status" value="1"/>
</dbReference>
<dbReference type="GO" id="GO:0004722">
    <property type="term" value="F:protein serine/threonine phosphatase activity"/>
    <property type="evidence" value="ECO:0007669"/>
    <property type="project" value="UniProtKB-EC"/>
</dbReference>
<dbReference type="EMBL" id="CAJOBO010000004">
    <property type="protein sequence ID" value="CAF4088779.1"/>
    <property type="molecule type" value="Genomic_DNA"/>
</dbReference>
<evidence type="ECO:0000313" key="18">
    <source>
        <dbReference type="EMBL" id="CAF4208764.1"/>
    </source>
</evidence>
<sequence>MGAYLSSPICDKDTITSSNDRLAYAASSMQGWRMSQEDAHNAILDFDDKTSFFAVYDGHGGAEIALYCARHLPDFLKQLDSYQEGRLKDALIEGFLKFDSLLLDPNVKEILQTLADLKDKNDNDEQIDDASDGVIVSTNVSEELNVEEAQLLKKEAELPIEELLKRYGDDGKTFQSPMISKNKAHNLLKVDDKTTKNVENQKELQNSETTDDNTLTSSVTSDQNKSDVITHSDEENIPVDDVSDHKTTETASNCEISDSTEVKPSSSEPKTATKRPRKPVSNETTIPSSTTVKSKSLTHHLLSENTDDLEDNDDEEDEDDSEYEESDDETSDDEVALNQEDDENVAGDEDQKEEEEEDDDEEEEGTEEEEEEEDDENENKKLASSKAAEIKKLMKKSIMAILNRHSKKKKHNDDSDDDAKENQNDDDEEEDGDDNEEEEDDEDDDNDTELGKMLDMSSDPGSSSGCTAVVTLLRDKQLFVANAGDSRCVVCRNGRAIEMSVDHKPEDTEERTRIEKAGYKVTLDGRVSGGLNLSRAIGDHAYKKTAKLPPEEQAITALPDIRMLTLEDQDEFMVIACDGIWNFMSSQDVVDFVRPRLKKKQISEICEELFMHCLAPNTSGDGTGCDNMTAIIVKFNFNKQSTTETSQELNVSKSMEHSPWPTMFTPVNNKRSLSPEHVATEEIADDDNTSKKFKTIPENGTDEITSPSKTTGGFSFNSASTTNNNNSNDDQQH</sequence>
<feature type="compositionally biased region" description="Acidic residues" evidence="10">
    <location>
        <begin position="414"/>
        <end position="448"/>
    </location>
</feature>
<dbReference type="EMBL" id="CAJNYD010000407">
    <property type="protein sequence ID" value="CAF3255287.1"/>
    <property type="molecule type" value="Genomic_DNA"/>
</dbReference>
<proteinExistence type="inferred from homology"/>
<dbReference type="PROSITE" id="PS51746">
    <property type="entry name" value="PPM_2"/>
    <property type="match status" value="1"/>
</dbReference>
<dbReference type="PROSITE" id="PS01032">
    <property type="entry name" value="PPM_1"/>
    <property type="match status" value="1"/>
</dbReference>
<keyword evidence="4" id="KW-0479">Metal-binding</keyword>
<dbReference type="Proteomes" id="UP000663862">
    <property type="component" value="Unassembled WGS sequence"/>
</dbReference>
<evidence type="ECO:0000313" key="15">
    <source>
        <dbReference type="EMBL" id="CAF3528579.1"/>
    </source>
</evidence>
<dbReference type="Proteomes" id="UP000663872">
    <property type="component" value="Unassembled WGS sequence"/>
</dbReference>
<dbReference type="GO" id="GO:0046872">
    <property type="term" value="F:metal ion binding"/>
    <property type="evidence" value="ECO:0007669"/>
    <property type="project" value="UniProtKB-KW"/>
</dbReference>
<feature type="region of interest" description="Disordered" evidence="10">
    <location>
        <begin position="199"/>
        <end position="388"/>
    </location>
</feature>
<dbReference type="Pfam" id="PF00481">
    <property type="entry name" value="PP2C"/>
    <property type="match status" value="2"/>
</dbReference>
<dbReference type="EMBL" id="CAJNYV010003036">
    <property type="protein sequence ID" value="CAF3528579.1"/>
    <property type="molecule type" value="Genomic_DNA"/>
</dbReference>
<feature type="compositionally biased region" description="Polar residues" evidence="10">
    <location>
        <begin position="203"/>
        <end position="223"/>
    </location>
</feature>
<dbReference type="Proteomes" id="UP000663833">
    <property type="component" value="Unassembled WGS sequence"/>
</dbReference>
<evidence type="ECO:0000256" key="2">
    <source>
        <dbReference type="ARBA" id="ARBA00006702"/>
    </source>
</evidence>
<dbReference type="Proteomes" id="UP000663851">
    <property type="component" value="Unassembled WGS sequence"/>
</dbReference>
<keyword evidence="5 9" id="KW-0378">Hydrolase</keyword>
<feature type="compositionally biased region" description="Polar residues" evidence="10">
    <location>
        <begin position="702"/>
        <end position="713"/>
    </location>
</feature>
<feature type="compositionally biased region" description="Low complexity" evidence="10">
    <location>
        <begin position="714"/>
        <end position="733"/>
    </location>
</feature>
<keyword evidence="6" id="KW-0460">Magnesium</keyword>
<feature type="compositionally biased region" description="Polar residues" evidence="10">
    <location>
        <begin position="249"/>
        <end position="270"/>
    </location>
</feature>
<evidence type="ECO:0000313" key="16">
    <source>
        <dbReference type="EMBL" id="CAF3651403.1"/>
    </source>
</evidence>
<evidence type="ECO:0000313" key="20">
    <source>
        <dbReference type="Proteomes" id="UP000663825"/>
    </source>
</evidence>
<dbReference type="Gene3D" id="3.60.40.10">
    <property type="entry name" value="PPM-type phosphatase domain"/>
    <property type="match status" value="2"/>
</dbReference>
<dbReference type="EMBL" id="CAJOBS010000487">
    <property type="protein sequence ID" value="CAF4587420.1"/>
    <property type="molecule type" value="Genomic_DNA"/>
</dbReference>
<dbReference type="InterPro" id="IPR015655">
    <property type="entry name" value="PP2C"/>
</dbReference>
<evidence type="ECO:0000313" key="14">
    <source>
        <dbReference type="EMBL" id="CAF3306531.1"/>
    </source>
</evidence>
<evidence type="ECO:0000313" key="17">
    <source>
        <dbReference type="EMBL" id="CAF4088779.1"/>
    </source>
</evidence>
<feature type="domain" description="PPM-type phosphatase" evidence="11">
    <location>
        <begin position="23"/>
        <end position="635"/>
    </location>
</feature>
<dbReference type="Proteomes" id="UP000663838">
    <property type="component" value="Unassembled WGS sequence"/>
</dbReference>
<keyword evidence="8" id="KW-0464">Manganese</keyword>
<evidence type="ECO:0000256" key="9">
    <source>
        <dbReference type="RuleBase" id="RU003465"/>
    </source>
</evidence>
<feature type="region of interest" description="Disordered" evidence="10">
    <location>
        <begin position="404"/>
        <end position="463"/>
    </location>
</feature>
<name>A0A817KJT1_9BILA</name>
<accession>A0A817KJT1</accession>
<protein>
    <recommendedName>
        <fullName evidence="3">protein-serine/threonine phosphatase</fullName>
        <ecNumber evidence="3">3.1.3.16</ecNumber>
    </recommendedName>
</protein>
<evidence type="ECO:0000256" key="5">
    <source>
        <dbReference type="ARBA" id="ARBA00022801"/>
    </source>
</evidence>
<evidence type="ECO:0000313" key="13">
    <source>
        <dbReference type="EMBL" id="CAF3255287.1"/>
    </source>
</evidence>
<dbReference type="EMBL" id="CAJNYT010000028">
    <property type="protein sequence ID" value="CAF3306531.1"/>
    <property type="molecule type" value="Genomic_DNA"/>
</dbReference>
<feature type="compositionally biased region" description="Basic and acidic residues" evidence="10">
    <location>
        <begin position="224"/>
        <end position="234"/>
    </location>
</feature>
<evidence type="ECO:0000256" key="10">
    <source>
        <dbReference type="SAM" id="MobiDB-lite"/>
    </source>
</evidence>
<feature type="region of interest" description="Disordered" evidence="10">
    <location>
        <begin position="650"/>
        <end position="733"/>
    </location>
</feature>
<dbReference type="EMBL" id="CAJNXB010000042">
    <property type="protein sequence ID" value="CAF2999567.1"/>
    <property type="molecule type" value="Genomic_DNA"/>
</dbReference>
<dbReference type="InterPro" id="IPR000222">
    <property type="entry name" value="PP2C_BS"/>
</dbReference>
<dbReference type="AlphaFoldDB" id="A0A817KJT1"/>
<evidence type="ECO:0000256" key="7">
    <source>
        <dbReference type="ARBA" id="ARBA00022912"/>
    </source>
</evidence>
<dbReference type="EMBL" id="CAJNYU010003219">
    <property type="protein sequence ID" value="CAF3651403.1"/>
    <property type="molecule type" value="Genomic_DNA"/>
</dbReference>
<organism evidence="12 20">
    <name type="scientific">Rotaria socialis</name>
    <dbReference type="NCBI Taxonomy" id="392032"/>
    <lineage>
        <taxon>Eukaryota</taxon>
        <taxon>Metazoa</taxon>
        <taxon>Spiralia</taxon>
        <taxon>Gnathifera</taxon>
        <taxon>Rotifera</taxon>
        <taxon>Eurotatoria</taxon>
        <taxon>Bdelloidea</taxon>
        <taxon>Philodinida</taxon>
        <taxon>Philodinidae</taxon>
        <taxon>Rotaria</taxon>
    </lineage>
</organism>
<dbReference type="PANTHER" id="PTHR13832">
    <property type="entry name" value="PROTEIN PHOSPHATASE 2C"/>
    <property type="match status" value="1"/>
</dbReference>
<evidence type="ECO:0000256" key="8">
    <source>
        <dbReference type="ARBA" id="ARBA00023211"/>
    </source>
</evidence>
<keyword evidence="7 9" id="KW-0904">Protein phosphatase</keyword>
<dbReference type="EC" id="3.1.3.16" evidence="3"/>
<evidence type="ECO:0000256" key="4">
    <source>
        <dbReference type="ARBA" id="ARBA00022723"/>
    </source>
</evidence>
<dbReference type="Proteomes" id="UP000663865">
    <property type="component" value="Unassembled WGS sequence"/>
</dbReference>
<dbReference type="OrthoDB" id="10264738at2759"/>
<comment type="cofactor">
    <cofactor evidence="1">
        <name>Mn(2+)</name>
        <dbReference type="ChEBI" id="CHEBI:29035"/>
    </cofactor>
</comment>
<evidence type="ECO:0000256" key="1">
    <source>
        <dbReference type="ARBA" id="ARBA00001936"/>
    </source>
</evidence>
<reference evidence="12" key="1">
    <citation type="submission" date="2021-02" db="EMBL/GenBank/DDBJ databases">
        <authorList>
            <person name="Nowell W R."/>
        </authorList>
    </citation>
    <scope>NUCLEOTIDE SEQUENCE</scope>
</reference>
<comment type="caution">
    <text evidence="12">The sequence shown here is derived from an EMBL/GenBank/DDBJ whole genome shotgun (WGS) entry which is preliminary data.</text>
</comment>
<dbReference type="SMART" id="SM00332">
    <property type="entry name" value="PP2Cc"/>
    <property type="match status" value="1"/>
</dbReference>